<protein>
    <submittedName>
        <fullName evidence="4">LytTr DNA-binding domain-containing protein</fullName>
    </submittedName>
</protein>
<dbReference type="Gene3D" id="2.40.50.1020">
    <property type="entry name" value="LytTr DNA-binding domain"/>
    <property type="match status" value="1"/>
</dbReference>
<evidence type="ECO:0000256" key="2">
    <source>
        <dbReference type="SAM" id="Phobius"/>
    </source>
</evidence>
<feature type="domain" description="HTH LytTR-type" evidence="3">
    <location>
        <begin position="254"/>
        <end position="341"/>
    </location>
</feature>
<feature type="transmembrane region" description="Helical" evidence="2">
    <location>
        <begin position="21"/>
        <end position="43"/>
    </location>
</feature>
<feature type="compositionally biased region" description="Low complexity" evidence="1">
    <location>
        <begin position="201"/>
        <end position="233"/>
    </location>
</feature>
<evidence type="ECO:0000259" key="3">
    <source>
        <dbReference type="PROSITE" id="PS50930"/>
    </source>
</evidence>
<dbReference type="AlphaFoldDB" id="A0A1H2RMA6"/>
<evidence type="ECO:0000313" key="4">
    <source>
        <dbReference type="EMBL" id="SDW20623.1"/>
    </source>
</evidence>
<dbReference type="InterPro" id="IPR007492">
    <property type="entry name" value="LytTR_DNA-bd_dom"/>
</dbReference>
<dbReference type="SMART" id="SM00850">
    <property type="entry name" value="LytTR"/>
    <property type="match status" value="1"/>
</dbReference>
<dbReference type="PROSITE" id="PS50930">
    <property type="entry name" value="HTH_LYTTR"/>
    <property type="match status" value="1"/>
</dbReference>
<keyword evidence="2" id="KW-1133">Transmembrane helix</keyword>
<accession>A0A1H2RMA6</accession>
<keyword evidence="2" id="KW-0812">Transmembrane</keyword>
<dbReference type="Proteomes" id="UP000199118">
    <property type="component" value="Unassembled WGS sequence"/>
</dbReference>
<feature type="transmembrane region" description="Helical" evidence="2">
    <location>
        <begin position="82"/>
        <end position="106"/>
    </location>
</feature>
<keyword evidence="4" id="KW-0238">DNA-binding</keyword>
<feature type="transmembrane region" description="Helical" evidence="2">
    <location>
        <begin position="112"/>
        <end position="131"/>
    </location>
</feature>
<dbReference type="GO" id="GO:0003677">
    <property type="term" value="F:DNA binding"/>
    <property type="evidence" value="ECO:0007669"/>
    <property type="project" value="UniProtKB-KW"/>
</dbReference>
<feature type="region of interest" description="Disordered" evidence="1">
    <location>
        <begin position="343"/>
        <end position="403"/>
    </location>
</feature>
<dbReference type="Pfam" id="PF04397">
    <property type="entry name" value="LytTR"/>
    <property type="match status" value="1"/>
</dbReference>
<feature type="transmembrane region" description="Helical" evidence="2">
    <location>
        <begin position="49"/>
        <end position="70"/>
    </location>
</feature>
<name>A0A1H2RMA6_9RHOB</name>
<reference evidence="4 5" key="1">
    <citation type="submission" date="2016-10" db="EMBL/GenBank/DDBJ databases">
        <authorList>
            <person name="de Groot N.N."/>
        </authorList>
    </citation>
    <scope>NUCLEOTIDE SEQUENCE [LARGE SCALE GENOMIC DNA]</scope>
    <source>
        <strain evidence="4 5">DSM 17890</strain>
    </source>
</reference>
<gene>
    <name evidence="4" type="ORF">SAMN05444336_101407</name>
</gene>
<dbReference type="EMBL" id="FNMZ01000001">
    <property type="protein sequence ID" value="SDW20623.1"/>
    <property type="molecule type" value="Genomic_DNA"/>
</dbReference>
<sequence>MDILTFALREWRRRIASPRLWAIWAITSGLFAVAMPFGAAGAYGPADRMLYWLVALGGAWAVSTLIGSGVEAAMRPSGASALSTLVITVAASAPFVALILGGLRALALGTPYGFGAWFAALPVYAALTLLLEAKSRLVMGRPMGLPALDRSPPASAQDGLAYHAPGEAMRSSTPPVAPPEAQEPSLAPPARVATKSEADWIAPTKTTPTPTAASAPPTAAAPARISRAAPTARADIASGPPLLRRLPADKRGALLRLTMNDHYVSVATDGGEEMLLMRLGDAMDEAWPEEGLRVHRSHWVARRAVREVRRDGDRAALTLVNGEEIPVSRARLRDLREAGWMDDGRTRLGRRPSAPRSVSQPPPQSASSGEARRKAHGHAQAAAMANPPDRVTGRARDARSGRE</sequence>
<keyword evidence="5" id="KW-1185">Reference proteome</keyword>
<feature type="compositionally biased region" description="Basic and acidic residues" evidence="1">
    <location>
        <begin position="391"/>
        <end position="403"/>
    </location>
</feature>
<evidence type="ECO:0000313" key="5">
    <source>
        <dbReference type="Proteomes" id="UP000199118"/>
    </source>
</evidence>
<dbReference type="RefSeq" id="WP_092679459.1">
    <property type="nucleotide sequence ID" value="NZ_FNMZ01000001.1"/>
</dbReference>
<organism evidence="4 5">
    <name type="scientific">Albimonas donghaensis</name>
    <dbReference type="NCBI Taxonomy" id="356660"/>
    <lineage>
        <taxon>Bacteria</taxon>
        <taxon>Pseudomonadati</taxon>
        <taxon>Pseudomonadota</taxon>
        <taxon>Alphaproteobacteria</taxon>
        <taxon>Rhodobacterales</taxon>
        <taxon>Paracoccaceae</taxon>
        <taxon>Albimonas</taxon>
    </lineage>
</organism>
<keyword evidence="2" id="KW-0472">Membrane</keyword>
<proteinExistence type="predicted"/>
<evidence type="ECO:0000256" key="1">
    <source>
        <dbReference type="SAM" id="MobiDB-lite"/>
    </source>
</evidence>
<feature type="region of interest" description="Disordered" evidence="1">
    <location>
        <begin position="165"/>
        <end position="233"/>
    </location>
</feature>
<dbReference type="OrthoDB" id="7028951at2"/>
<dbReference type="STRING" id="356660.SAMN05444336_101407"/>